<evidence type="ECO:0000313" key="2">
    <source>
        <dbReference type="Proteomes" id="UP000530320"/>
    </source>
</evidence>
<sequence>MSLLSHILEDVGIKQPDGRPLYALPLTPPRQTELTKTLRQHLIRYPTRSHTAALFVLWASDHIRSHFRGGTLKWAFVFDGLGLSETQDLGREMVEKGLRWWQRAVRKSENQTNLYLYTLMAEGGLPQSLLVEDGLYGRVVKGLLAEMESHGPIMPDDVGMKIAARYAAYLPRTFQESEDICRLLKDLGTAIIALRARVPGNIPAEQIDVWLDQHYVNWAIDLPLRLSPAIADSLIRPALRTLRNAQSPIAPVARRMLIHDTHTHQWHPFVRLNEEGIMAAEFLPATAANLRMRFLVSSSAMAETIIYNATPIPEGWELRCLNHAPCTLALDLDMPLILSGFADGRLVGEVEVVSALPLPDENPGLWHRAPATLMDRQAAALIPLDDRATTHAPTVWLLTDAKSQPVAGHGVTLGTAEQAPHGRLWPLSGKGDVTLGRYHWRITTGAPENLPETRLLPQGRLLPRWRVAGSREQIFWGMPTFYGQNGTQAFRSLSAHDINHRPARTLMAHIAQWVENGTELARLRYVALPAGVTLTLHEDGDTVKFHADGLAGGLSLRLAAGGCEAHGQTQPGRTLNLALSVTGQPPGMLTLHLGAPATGQKLELMAPWPTRSGIILAPDNTRLDHDTPVAVEALRGWMAIAPPVGRCKIQLRTAHQCIDLRMEGQTPLTVYIPLIRSMLAYGGPDSDVRLSLVTDGMESRRLEVRRYHRQSRIQADGTLYLGIPRNEHVTDGNAFAQLATKGAVDLHATNINRPGQAVRHQLTAQGAIDLAALLPPEANGLWLVQATLDGQVQRAAIWSPKSAPIPPTTRDQRIETYITWWEKLTASDTLENRAVWREQWSIIQAAMEGGDAGMLDQVQALAAVPQALIRLVLEVPTGQLLHALSLDTAAPIFWPVLPVQAFIEAVGTHYTSLVRHYGRVCDSEAEIATTAQNALARRIDEILVLHPELASHFAAALVQAGLIVGLSPFLLMKIMVPPREARLITLAQQAARRLDWVPDGIPRIEPDMRPVGFSGFNTHIQKIINAPMVAAEMAAQPQPPHIARKRLLTLANLRLVDLGYFDEALPVALAIVLNKANS</sequence>
<dbReference type="InterPro" id="IPR047879">
    <property type="entry name" value="YjiT"/>
</dbReference>
<dbReference type="NCBIfam" id="NF038336">
    <property type="entry name" value="YjiT_fam"/>
    <property type="match status" value="1"/>
</dbReference>
<dbReference type="EMBL" id="JABEQP010000024">
    <property type="protein sequence ID" value="MBB2199620.1"/>
    <property type="molecule type" value="Genomic_DNA"/>
</dbReference>
<dbReference type="Proteomes" id="UP000530320">
    <property type="component" value="Unassembled WGS sequence"/>
</dbReference>
<gene>
    <name evidence="1" type="ORF">HLH44_19670</name>
</gene>
<proteinExistence type="predicted"/>
<reference evidence="1 2" key="1">
    <citation type="submission" date="2020-04" db="EMBL/GenBank/DDBJ databases">
        <title>Description of novel Gluconacetobacter.</title>
        <authorList>
            <person name="Sombolestani A."/>
        </authorList>
    </citation>
    <scope>NUCLEOTIDE SEQUENCE [LARGE SCALE GENOMIC DNA]</scope>
    <source>
        <strain evidence="1 2">LMG 22058</strain>
    </source>
</reference>
<protein>
    <submittedName>
        <fullName evidence="1">Uncharacterized protein</fullName>
    </submittedName>
</protein>
<organism evidence="1 2">
    <name type="scientific">Gluconacetobacter dulcium</name>
    <dbReference type="NCBI Taxonomy" id="2729096"/>
    <lineage>
        <taxon>Bacteria</taxon>
        <taxon>Pseudomonadati</taxon>
        <taxon>Pseudomonadota</taxon>
        <taxon>Alphaproteobacteria</taxon>
        <taxon>Acetobacterales</taxon>
        <taxon>Acetobacteraceae</taxon>
        <taxon>Gluconacetobacter</taxon>
    </lineage>
</organism>
<dbReference type="AlphaFoldDB" id="A0A7W4K3L0"/>
<dbReference type="RefSeq" id="WP_183010537.1">
    <property type="nucleotide sequence ID" value="NZ_JABEQP010000024.1"/>
</dbReference>
<name>A0A7W4K3L0_9PROT</name>
<accession>A0A7W4K3L0</accession>
<comment type="caution">
    <text evidence="1">The sequence shown here is derived from an EMBL/GenBank/DDBJ whole genome shotgun (WGS) entry which is preliminary data.</text>
</comment>
<evidence type="ECO:0000313" key="1">
    <source>
        <dbReference type="EMBL" id="MBB2199620.1"/>
    </source>
</evidence>